<organism evidence="1 2">
    <name type="scientific">Lymnaea stagnalis</name>
    <name type="common">Great pond snail</name>
    <name type="synonym">Helix stagnalis</name>
    <dbReference type="NCBI Taxonomy" id="6523"/>
    <lineage>
        <taxon>Eukaryota</taxon>
        <taxon>Metazoa</taxon>
        <taxon>Spiralia</taxon>
        <taxon>Lophotrochozoa</taxon>
        <taxon>Mollusca</taxon>
        <taxon>Gastropoda</taxon>
        <taxon>Heterobranchia</taxon>
        <taxon>Euthyneura</taxon>
        <taxon>Panpulmonata</taxon>
        <taxon>Hygrophila</taxon>
        <taxon>Lymnaeoidea</taxon>
        <taxon>Lymnaeidae</taxon>
        <taxon>Lymnaea</taxon>
    </lineage>
</organism>
<gene>
    <name evidence="1" type="ORF">GSLYS_00012458001</name>
</gene>
<dbReference type="AlphaFoldDB" id="A0AAV2HY92"/>
<comment type="caution">
    <text evidence="1">The sequence shown here is derived from an EMBL/GenBank/DDBJ whole genome shotgun (WGS) entry which is preliminary data.</text>
</comment>
<dbReference type="Proteomes" id="UP001497497">
    <property type="component" value="Unassembled WGS sequence"/>
</dbReference>
<reference evidence="1 2" key="1">
    <citation type="submission" date="2024-04" db="EMBL/GenBank/DDBJ databases">
        <authorList>
            <consortium name="Genoscope - CEA"/>
            <person name="William W."/>
        </authorList>
    </citation>
    <scope>NUCLEOTIDE SEQUENCE [LARGE SCALE GENOMIC DNA]</scope>
</reference>
<keyword evidence="2" id="KW-1185">Reference proteome</keyword>
<protein>
    <submittedName>
        <fullName evidence="1">Uncharacterized protein</fullName>
    </submittedName>
</protein>
<evidence type="ECO:0000313" key="2">
    <source>
        <dbReference type="Proteomes" id="UP001497497"/>
    </source>
</evidence>
<name>A0AAV2HY92_LYMST</name>
<evidence type="ECO:0000313" key="1">
    <source>
        <dbReference type="EMBL" id="CAL1538637.1"/>
    </source>
</evidence>
<dbReference type="EMBL" id="CAXITT010000307">
    <property type="protein sequence ID" value="CAL1538637.1"/>
    <property type="molecule type" value="Genomic_DNA"/>
</dbReference>
<proteinExistence type="predicted"/>
<feature type="non-terminal residue" evidence="1">
    <location>
        <position position="159"/>
    </location>
</feature>
<accession>A0AAV2HY92</accession>
<sequence length="159" mass="18218">MYFCAQNIHPAFGEVSSGQIAQKKRRLCESYDSTNSLIDGRKNVSVMRSDNTNSGCGQLQAHISGRNFIHLKHLDDESVFQTEEWQPSGSALFFPLSEDVIINTRNIEQFSYVQGSFFIANHEGVYSNMLAGQVLHLWRFCPEKKKLFISRSILFKNYQ</sequence>